<dbReference type="InterPro" id="IPR037818">
    <property type="entry name" value="TAF8"/>
</dbReference>
<reference evidence="8" key="1">
    <citation type="journal article" date="2020" name="Stud. Mycol.">
        <title>101 Dothideomycetes genomes: a test case for predicting lifestyles and emergence of pathogens.</title>
        <authorList>
            <person name="Haridas S."/>
            <person name="Albert R."/>
            <person name="Binder M."/>
            <person name="Bloem J."/>
            <person name="Labutti K."/>
            <person name="Salamov A."/>
            <person name="Andreopoulos B."/>
            <person name="Baker S."/>
            <person name="Barry K."/>
            <person name="Bills G."/>
            <person name="Bluhm B."/>
            <person name="Cannon C."/>
            <person name="Castanera R."/>
            <person name="Culley D."/>
            <person name="Daum C."/>
            <person name="Ezra D."/>
            <person name="Gonzalez J."/>
            <person name="Henrissat B."/>
            <person name="Kuo A."/>
            <person name="Liang C."/>
            <person name="Lipzen A."/>
            <person name="Lutzoni F."/>
            <person name="Magnuson J."/>
            <person name="Mondo S."/>
            <person name="Nolan M."/>
            <person name="Ohm R."/>
            <person name="Pangilinan J."/>
            <person name="Park H.-J."/>
            <person name="Ramirez L."/>
            <person name="Alfaro M."/>
            <person name="Sun H."/>
            <person name="Tritt A."/>
            <person name="Yoshinaga Y."/>
            <person name="Zwiers L.-H."/>
            <person name="Turgeon B."/>
            <person name="Goodwin S."/>
            <person name="Spatafora J."/>
            <person name="Crous P."/>
            <person name="Grigoriev I."/>
        </authorList>
    </citation>
    <scope>NUCLEOTIDE SEQUENCE</scope>
    <source>
        <strain evidence="8">CBS 130266</strain>
    </source>
</reference>
<name>A0A9P4P325_9PEZI</name>
<accession>A0A9P4P325</accession>
<evidence type="ECO:0000259" key="7">
    <source>
        <dbReference type="Pfam" id="PF10406"/>
    </source>
</evidence>
<evidence type="ECO:0000256" key="1">
    <source>
        <dbReference type="ARBA" id="ARBA00004123"/>
    </source>
</evidence>
<dbReference type="Proteomes" id="UP000800235">
    <property type="component" value="Unassembled WGS sequence"/>
</dbReference>
<dbReference type="PANTHER" id="PTHR46469">
    <property type="entry name" value="TRANSCRIPTION INITIATION FACTOR TFIID SUBUNIT 8"/>
    <property type="match status" value="1"/>
</dbReference>
<comment type="subcellular location">
    <subcellularLocation>
        <location evidence="1">Nucleus</location>
    </subcellularLocation>
</comment>
<evidence type="ECO:0000256" key="3">
    <source>
        <dbReference type="ARBA" id="ARBA00017307"/>
    </source>
</evidence>
<dbReference type="AlphaFoldDB" id="A0A9P4P325"/>
<protein>
    <recommendedName>
        <fullName evidence="3">Transcription initiation factor TFIID subunit 8</fullName>
    </recommendedName>
</protein>
<keyword evidence="4" id="KW-0805">Transcription regulation</keyword>
<keyword evidence="6" id="KW-0539">Nucleus</keyword>
<comment type="caution">
    <text evidence="8">The sequence shown here is derived from an EMBL/GenBank/DDBJ whole genome shotgun (WGS) entry which is preliminary data.</text>
</comment>
<dbReference type="PANTHER" id="PTHR46469:SF1">
    <property type="entry name" value="TRANSCRIPTION INITIATION FACTOR TFIID SUBUNIT 8"/>
    <property type="match status" value="1"/>
</dbReference>
<evidence type="ECO:0000256" key="4">
    <source>
        <dbReference type="ARBA" id="ARBA00023015"/>
    </source>
</evidence>
<sequence>MLRFLAYATASMHSNRRIQPIPQDFISALAHFGVTPSELLPHLEIPQLPLVTQLPILPPPPGEISLPQVDQLLGAELVGIPDYMRYVPSHLPQIPSRHTWQDTAIYPAREVDARRIRELATEEGVLAEQAMRKLVASGAHAKAATKIQRSSKDQAIWEAAMQSLLEMDDEQKQKEDAAAMDWEGENHALRAPGVVIQKATDLSSTMLVNYEEKYWRPQKRKH</sequence>
<evidence type="ECO:0000256" key="2">
    <source>
        <dbReference type="ARBA" id="ARBA00008767"/>
    </source>
</evidence>
<evidence type="ECO:0000256" key="5">
    <source>
        <dbReference type="ARBA" id="ARBA00023163"/>
    </source>
</evidence>
<comment type="similarity">
    <text evidence="2">Belongs to the TAF8 family.</text>
</comment>
<dbReference type="EMBL" id="MU007012">
    <property type="protein sequence ID" value="KAF2435749.1"/>
    <property type="molecule type" value="Genomic_DNA"/>
</dbReference>
<feature type="domain" description="Transcription factor TFIID subunit 8 C-terminal" evidence="7">
    <location>
        <begin position="86"/>
        <end position="134"/>
    </location>
</feature>
<evidence type="ECO:0000313" key="8">
    <source>
        <dbReference type="EMBL" id="KAF2435749.1"/>
    </source>
</evidence>
<dbReference type="CDD" id="cd08049">
    <property type="entry name" value="TAF8"/>
    <property type="match status" value="1"/>
</dbReference>
<dbReference type="OrthoDB" id="2193813at2759"/>
<dbReference type="InterPro" id="IPR019473">
    <property type="entry name" value="TFIID_su8_C"/>
</dbReference>
<gene>
    <name evidence="8" type="ORF">EJ08DRAFT_645435</name>
</gene>
<dbReference type="Pfam" id="PF10406">
    <property type="entry name" value="TAF8_C"/>
    <property type="match status" value="1"/>
</dbReference>
<organism evidence="8 9">
    <name type="scientific">Tothia fuscella</name>
    <dbReference type="NCBI Taxonomy" id="1048955"/>
    <lineage>
        <taxon>Eukaryota</taxon>
        <taxon>Fungi</taxon>
        <taxon>Dikarya</taxon>
        <taxon>Ascomycota</taxon>
        <taxon>Pezizomycotina</taxon>
        <taxon>Dothideomycetes</taxon>
        <taxon>Pleosporomycetidae</taxon>
        <taxon>Venturiales</taxon>
        <taxon>Cylindrosympodiaceae</taxon>
        <taxon>Tothia</taxon>
    </lineage>
</organism>
<proteinExistence type="inferred from homology"/>
<keyword evidence="9" id="KW-1185">Reference proteome</keyword>
<evidence type="ECO:0000313" key="9">
    <source>
        <dbReference type="Proteomes" id="UP000800235"/>
    </source>
</evidence>
<keyword evidence="5" id="KW-0804">Transcription</keyword>
<dbReference type="GO" id="GO:0006367">
    <property type="term" value="P:transcription initiation at RNA polymerase II promoter"/>
    <property type="evidence" value="ECO:0007669"/>
    <property type="project" value="TreeGrafter"/>
</dbReference>
<evidence type="ECO:0000256" key="6">
    <source>
        <dbReference type="ARBA" id="ARBA00023242"/>
    </source>
</evidence>
<dbReference type="GO" id="GO:0005669">
    <property type="term" value="C:transcription factor TFIID complex"/>
    <property type="evidence" value="ECO:0007669"/>
    <property type="project" value="InterPro"/>
</dbReference>